<keyword evidence="1" id="KW-0862">Zinc</keyword>
<comment type="catalytic activity">
    <reaction evidence="1">
        <text>S-ubiquitinyl-[E2 ubiquitin-conjugating enzyme]-L-cysteine + [acceptor protein]-L-lysine = [E2 ubiquitin-conjugating enzyme]-L-cysteine + N(6)-ubiquitinyl-[acceptor protein]-L-lysine.</text>
        <dbReference type="EC" id="2.3.2.27"/>
    </reaction>
</comment>
<dbReference type="Gene3D" id="3.90.1150.220">
    <property type="match status" value="1"/>
</dbReference>
<keyword evidence="1" id="KW-0227">DNA damage</keyword>
<proteinExistence type="inferred from homology"/>
<keyword evidence="1" id="KW-0539">Nucleus</keyword>
<dbReference type="GO" id="GO:0006281">
    <property type="term" value="P:DNA repair"/>
    <property type="evidence" value="ECO:0007669"/>
    <property type="project" value="UniProtKB-UniRule"/>
</dbReference>
<dbReference type="GO" id="GO:0006310">
    <property type="term" value="P:DNA recombination"/>
    <property type="evidence" value="ECO:0007669"/>
    <property type="project" value="UniProtKB-KW"/>
</dbReference>
<reference evidence="3 4" key="1">
    <citation type="submission" date="2023-06" db="EMBL/GenBank/DDBJ databases">
        <title>Black Yeasts Isolated from many extreme environments.</title>
        <authorList>
            <person name="Coleine C."/>
            <person name="Stajich J.E."/>
            <person name="Selbmann L."/>
        </authorList>
    </citation>
    <scope>NUCLEOTIDE SEQUENCE [LARGE SCALE GENOMIC DNA]</scope>
    <source>
        <strain evidence="3 4">CCFEE 5887</strain>
    </source>
</reference>
<comment type="subunit">
    <text evidence="1">Component of the Smc5-Smc6 complex.</text>
</comment>
<dbReference type="GO" id="GO:0005634">
    <property type="term" value="C:nucleus"/>
    <property type="evidence" value="ECO:0007669"/>
    <property type="project" value="UniProtKB-SubCell"/>
</dbReference>
<gene>
    <name evidence="3" type="ORF">LTR25_001504</name>
</gene>
<accession>A0AAV9QHR1</accession>
<dbReference type="InterPro" id="IPR052820">
    <property type="entry name" value="PhiA_domain"/>
</dbReference>
<evidence type="ECO:0000256" key="1">
    <source>
        <dbReference type="RuleBase" id="RU368018"/>
    </source>
</evidence>
<keyword evidence="1" id="KW-0833">Ubl conjugation pathway</keyword>
<keyword evidence="1" id="KW-0233">DNA recombination</keyword>
<dbReference type="Pfam" id="PF07574">
    <property type="entry name" value="SMC_Nse1"/>
    <property type="match status" value="1"/>
</dbReference>
<dbReference type="GO" id="GO:0030915">
    <property type="term" value="C:Smc5-Smc6 complex"/>
    <property type="evidence" value="ECO:0007669"/>
    <property type="project" value="UniProtKB-UniRule"/>
</dbReference>
<protein>
    <recommendedName>
        <fullName evidence="1">Non-structural maintenance of chromosomes element 1 homolog</fullName>
        <ecNumber evidence="1">2.3.2.27</ecNumber>
    </recommendedName>
</protein>
<dbReference type="Gene3D" id="1.10.10.10">
    <property type="entry name" value="Winged helix-like DNA-binding domain superfamily/Winged helix DNA-binding domain"/>
    <property type="match status" value="1"/>
</dbReference>
<dbReference type="PANTHER" id="PTHR42047">
    <property type="entry name" value="PROTEIN, PUTATIVE (AFU_ORTHOLOGUE AFUA_6G03560)-RELATED"/>
    <property type="match status" value="1"/>
</dbReference>
<dbReference type="EMBL" id="JAXLQG010000002">
    <property type="protein sequence ID" value="KAK5543889.1"/>
    <property type="molecule type" value="Genomic_DNA"/>
</dbReference>
<comment type="caution">
    <text evidence="3">The sequence shown here is derived from an EMBL/GenBank/DDBJ whole genome shotgun (WGS) entry which is preliminary data.</text>
</comment>
<dbReference type="Proteomes" id="UP001345827">
    <property type="component" value="Unassembled WGS sequence"/>
</dbReference>
<comment type="function">
    <text evidence="1">Acts in a DNA repair pathway for removal of UV-induced DNA damage that is distinct from classical nucleotide excision repair and in repair of ionizing radiation damage. Functions in homologous recombination repair of DNA double strand breaks and in recovery of stalled replication forks.</text>
</comment>
<keyword evidence="1" id="KW-0234">DNA repair</keyword>
<dbReference type="InterPro" id="IPR011513">
    <property type="entry name" value="Nse1"/>
</dbReference>
<evidence type="ECO:0000256" key="2">
    <source>
        <dbReference type="SAM" id="MobiDB-lite"/>
    </source>
</evidence>
<dbReference type="GO" id="GO:0061630">
    <property type="term" value="F:ubiquitin protein ligase activity"/>
    <property type="evidence" value="ECO:0007669"/>
    <property type="project" value="UniProtKB-EC"/>
</dbReference>
<dbReference type="InterPro" id="IPR036388">
    <property type="entry name" value="WH-like_DNA-bd_sf"/>
</dbReference>
<dbReference type="GO" id="GO:0008270">
    <property type="term" value="F:zinc ion binding"/>
    <property type="evidence" value="ECO:0007669"/>
    <property type="project" value="UniProtKB-KW"/>
</dbReference>
<comment type="subcellular location">
    <subcellularLocation>
        <location evidence="1">Nucleus</location>
    </subcellularLocation>
</comment>
<keyword evidence="1" id="KW-0479">Metal-binding</keyword>
<keyword evidence="1" id="KW-0808">Transferase</keyword>
<keyword evidence="1" id="KW-0863">Zinc-finger</keyword>
<dbReference type="PANTHER" id="PTHR42047:SF1">
    <property type="entry name" value="PROTEIN, PUTATIVE (AFU_ORTHOLOGUE AFUA_6G03560)-RELATED"/>
    <property type="match status" value="1"/>
</dbReference>
<sequence>MADFGHADGYDDSNRAFLQAFLARSVLTLETAKPILAALLAYRDGREVQPQDATIEDLNMYVAEANRRLSPLDLEIRSTFHQQTRERVYALVNTTSDPLTQLATTYSPDEIVYLKKLLDAMFDGQNNKGKREAMCLSGIDAIHVGRAQSSNRRDTTENGSGATQSSNAGMLGARDAEAMLNKLLEEGWLEKSRHGFYSLSPRALMELKGWLVDTYNDEDDDGERKEKIKFCHACKEIITVFKNTVLASLPALALAAPTGSSGQNPDAPATFPAPAYGLIVGTDIQPFHFESFNANSGKFWLNLPQTATSCPFTGTAQASSCPPGNDTAFVGNGALAVVVPGGQQVYVAESGALMFTQAHSAVIPEGAVTDPFIYSPAQNGGQYGSVSTNAFGADGFMACPTAGSIAYQVFANIDCAEVPLGNVDDCVPVVPLAVPYTQGQAAAWQYN</sequence>
<dbReference type="AlphaFoldDB" id="A0AAV9QHR1"/>
<organism evidence="3 4">
    <name type="scientific">Vermiconidia calcicola</name>
    <dbReference type="NCBI Taxonomy" id="1690605"/>
    <lineage>
        <taxon>Eukaryota</taxon>
        <taxon>Fungi</taxon>
        <taxon>Dikarya</taxon>
        <taxon>Ascomycota</taxon>
        <taxon>Pezizomycotina</taxon>
        <taxon>Dothideomycetes</taxon>
        <taxon>Dothideomycetidae</taxon>
        <taxon>Mycosphaerellales</taxon>
        <taxon>Extremaceae</taxon>
        <taxon>Vermiconidia</taxon>
    </lineage>
</organism>
<name>A0AAV9QHR1_9PEZI</name>
<feature type="compositionally biased region" description="Polar residues" evidence="2">
    <location>
        <begin position="157"/>
        <end position="168"/>
    </location>
</feature>
<feature type="region of interest" description="Disordered" evidence="2">
    <location>
        <begin position="146"/>
        <end position="168"/>
    </location>
</feature>
<keyword evidence="4" id="KW-1185">Reference proteome</keyword>
<comment type="similarity">
    <text evidence="1">Belongs to the NSE1 family.</text>
</comment>
<dbReference type="EC" id="2.3.2.27" evidence="1"/>
<evidence type="ECO:0000313" key="4">
    <source>
        <dbReference type="Proteomes" id="UP001345827"/>
    </source>
</evidence>
<evidence type="ECO:0000313" key="3">
    <source>
        <dbReference type="EMBL" id="KAK5543889.1"/>
    </source>
</evidence>